<evidence type="ECO:0000256" key="2">
    <source>
        <dbReference type="ARBA" id="ARBA00023015"/>
    </source>
</evidence>
<evidence type="ECO:0000256" key="4">
    <source>
        <dbReference type="ARBA" id="ARBA00023163"/>
    </source>
</evidence>
<organism evidence="9 10">
    <name type="scientific">Trichuris muris</name>
    <name type="common">Mouse whipworm</name>
    <dbReference type="NCBI Taxonomy" id="70415"/>
    <lineage>
        <taxon>Eukaryota</taxon>
        <taxon>Metazoa</taxon>
        <taxon>Ecdysozoa</taxon>
        <taxon>Nematoda</taxon>
        <taxon>Enoplea</taxon>
        <taxon>Dorylaimia</taxon>
        <taxon>Trichinellida</taxon>
        <taxon>Trichuridae</taxon>
        <taxon>Trichuris</taxon>
    </lineage>
</organism>
<protein>
    <submittedName>
        <fullName evidence="10">ARID domain-containing protein</fullName>
    </submittedName>
</protein>
<feature type="region of interest" description="Disordered" evidence="6">
    <location>
        <begin position="83"/>
        <end position="167"/>
    </location>
</feature>
<feature type="region of interest" description="Disordered" evidence="6">
    <location>
        <begin position="485"/>
        <end position="512"/>
    </location>
</feature>
<dbReference type="SUPFAM" id="SSF46774">
    <property type="entry name" value="ARID-like"/>
    <property type="match status" value="1"/>
</dbReference>
<keyword evidence="4" id="KW-0804">Transcription</keyword>
<dbReference type="STRING" id="70415.A0A5S6QB94"/>
<proteinExistence type="predicted"/>
<dbReference type="GO" id="GO:0003677">
    <property type="term" value="F:DNA binding"/>
    <property type="evidence" value="ECO:0007669"/>
    <property type="project" value="UniProtKB-KW"/>
</dbReference>
<feature type="region of interest" description="Disordered" evidence="6">
    <location>
        <begin position="213"/>
        <end position="280"/>
    </location>
</feature>
<reference evidence="10" key="1">
    <citation type="submission" date="2019-12" db="UniProtKB">
        <authorList>
            <consortium name="WormBaseParasite"/>
        </authorList>
    </citation>
    <scope>IDENTIFICATION</scope>
</reference>
<dbReference type="PROSITE" id="PS51486">
    <property type="entry name" value="REKLES"/>
    <property type="match status" value="1"/>
</dbReference>
<name>A0A5S6QB94_TRIMR</name>
<dbReference type="SMART" id="SM00501">
    <property type="entry name" value="BRIGHT"/>
    <property type="match status" value="1"/>
</dbReference>
<dbReference type="Proteomes" id="UP000046395">
    <property type="component" value="Unassembled WGS sequence"/>
</dbReference>
<feature type="domain" description="REKLES" evidence="8">
    <location>
        <begin position="500"/>
        <end position="590"/>
    </location>
</feature>
<evidence type="ECO:0000313" key="10">
    <source>
        <dbReference type="WBParaSite" id="TMUE_1000004232.1"/>
    </source>
</evidence>
<dbReference type="InterPro" id="IPR023334">
    <property type="entry name" value="REKLES_domain"/>
</dbReference>
<evidence type="ECO:0000259" key="7">
    <source>
        <dbReference type="PROSITE" id="PS51011"/>
    </source>
</evidence>
<feature type="compositionally biased region" description="Polar residues" evidence="6">
    <location>
        <begin position="499"/>
        <end position="512"/>
    </location>
</feature>
<dbReference type="Gene3D" id="1.10.150.60">
    <property type="entry name" value="ARID DNA-binding domain"/>
    <property type="match status" value="1"/>
</dbReference>
<feature type="compositionally biased region" description="Polar residues" evidence="6">
    <location>
        <begin position="87"/>
        <end position="98"/>
    </location>
</feature>
<dbReference type="Pfam" id="PF01388">
    <property type="entry name" value="ARID"/>
    <property type="match status" value="1"/>
</dbReference>
<evidence type="ECO:0000256" key="6">
    <source>
        <dbReference type="SAM" id="MobiDB-lite"/>
    </source>
</evidence>
<comment type="subcellular location">
    <subcellularLocation>
        <location evidence="1">Nucleus</location>
    </subcellularLocation>
</comment>
<keyword evidence="5" id="KW-0539">Nucleus</keyword>
<evidence type="ECO:0000256" key="5">
    <source>
        <dbReference type="ARBA" id="ARBA00023242"/>
    </source>
</evidence>
<dbReference type="GO" id="GO:0006357">
    <property type="term" value="P:regulation of transcription by RNA polymerase II"/>
    <property type="evidence" value="ECO:0007669"/>
    <property type="project" value="InterPro"/>
</dbReference>
<evidence type="ECO:0000256" key="1">
    <source>
        <dbReference type="ARBA" id="ARBA00004123"/>
    </source>
</evidence>
<keyword evidence="3" id="KW-0238">DNA-binding</keyword>
<feature type="compositionally biased region" description="Low complexity" evidence="6">
    <location>
        <begin position="230"/>
        <end position="247"/>
    </location>
</feature>
<dbReference type="InterPro" id="IPR036431">
    <property type="entry name" value="ARID_dom_sf"/>
</dbReference>
<evidence type="ECO:0000256" key="3">
    <source>
        <dbReference type="ARBA" id="ARBA00023125"/>
    </source>
</evidence>
<evidence type="ECO:0000259" key="8">
    <source>
        <dbReference type="PROSITE" id="PS51486"/>
    </source>
</evidence>
<keyword evidence="9" id="KW-1185">Reference proteome</keyword>
<dbReference type="FunFam" id="1.10.150.60:FF:000007">
    <property type="entry name" value="AT-rich interactive domain-containing protein 3C"/>
    <property type="match status" value="1"/>
</dbReference>
<feature type="domain" description="ARID" evidence="7">
    <location>
        <begin position="305"/>
        <end position="397"/>
    </location>
</feature>
<dbReference type="PROSITE" id="PS51011">
    <property type="entry name" value="ARID"/>
    <property type="match status" value="1"/>
</dbReference>
<feature type="compositionally biased region" description="Polar residues" evidence="6">
    <location>
        <begin position="121"/>
        <end position="130"/>
    </location>
</feature>
<dbReference type="WBParaSite" id="TMUE_1000004232.1">
    <property type="protein sequence ID" value="TMUE_1000004232.1"/>
    <property type="gene ID" value="WBGene00295363"/>
</dbReference>
<evidence type="ECO:0000313" key="9">
    <source>
        <dbReference type="Proteomes" id="UP000046395"/>
    </source>
</evidence>
<dbReference type="InterPro" id="IPR045147">
    <property type="entry name" value="ARI3A/B/C"/>
</dbReference>
<accession>A0A5S6QB94</accession>
<dbReference type="PANTHER" id="PTHR15348">
    <property type="entry name" value="AT-RICH INTERACTIVE DOMAIN-CONTAINING PROTEIN ARID DOMAIN- CONTAINING PROTEIN DEAD RINGER PROTEIN B-CELL REGULATOR OF IGH TRANSCRIPTION BRIGHT"/>
    <property type="match status" value="1"/>
</dbReference>
<dbReference type="PANTHER" id="PTHR15348:SF0">
    <property type="entry name" value="PROTEIN DEAD RINGER"/>
    <property type="match status" value="1"/>
</dbReference>
<sequence>MLTSPSSWPFLCPPVPLLPWSAAALSASTTSLSPNRASSLLCIFPSTTAANLRQANNTMMPVGHRTQVTSAAANEELVVNGSPLSAGEQTDQMDSLNCPTVGDLPEGSSQTVDKSSPSSPNGANGPTANDASEEGRLICQPPPPPPPQQVCSDMRSAETNGPPPVDIASSMMGNLPYMSACQTLMLARAGLQGDLLGLNVLCQPTAPLGSLNGLSPSDEDINNAGSSAVPLDLTRPSTLPTSSSSSLQDEAPKSPGRTAATASAVEEEEEECRRRRLSAERTVAQPQTSWSFEEQFKQLYELSDDTKRKEFLDDLFNFMQRRGTPVTRIPIMAKQVLDLYELYRLVVSHGGLVEVINKKLWREITKGLHLPQSITSAAFTLRTQYMKYLYAYECDREKLSSPPELKAAIDGNKREGRRSSFNPFSQVSPTLLGRHLNGSLYSDEEPLSSSTTQCTLGAHGSTLASVFREQALAFEASRQNLNRSPRLFPESSRYAGSGRASTNSTDSDCSVNVPFSTQSNRPAVESGIGTSINGQEHLLNNRVMPTAHIRVFNRTVTSEGHLAVENSLVVSMEINGTMYQGVLFAQPASVRHPAVGGH</sequence>
<keyword evidence="2" id="KW-0805">Transcription regulation</keyword>
<dbReference type="AlphaFoldDB" id="A0A5S6QB94"/>
<dbReference type="InterPro" id="IPR001606">
    <property type="entry name" value="ARID_dom"/>
</dbReference>
<dbReference type="GO" id="GO:0005634">
    <property type="term" value="C:nucleus"/>
    <property type="evidence" value="ECO:0007669"/>
    <property type="project" value="UniProtKB-SubCell"/>
</dbReference>
<dbReference type="SMART" id="SM01014">
    <property type="entry name" value="ARID"/>
    <property type="match status" value="1"/>
</dbReference>